<evidence type="ECO:0000256" key="13">
    <source>
        <dbReference type="SAM" id="MobiDB-lite"/>
    </source>
</evidence>
<evidence type="ECO:0000256" key="12">
    <source>
        <dbReference type="PROSITE-ProRule" id="PRU00740"/>
    </source>
</evidence>
<feature type="domain" description="Lysosome-associated membrane glycoprotein 2-like transmembrane" evidence="17">
    <location>
        <begin position="403"/>
        <end position="434"/>
    </location>
</feature>
<feature type="region of interest" description="Disordered" evidence="13">
    <location>
        <begin position="175"/>
        <end position="251"/>
    </location>
</feature>
<feature type="disulfide bond" evidence="12">
    <location>
        <begin position="357"/>
        <end position="394"/>
    </location>
</feature>
<organism evidence="18 19">
    <name type="scientific">Salarias fasciatus</name>
    <name type="common">Jewelled blenny</name>
    <name type="synonym">Blennius fasciatus</name>
    <dbReference type="NCBI Taxonomy" id="181472"/>
    <lineage>
        <taxon>Eukaryota</taxon>
        <taxon>Metazoa</taxon>
        <taxon>Chordata</taxon>
        <taxon>Craniata</taxon>
        <taxon>Vertebrata</taxon>
        <taxon>Euteleostomi</taxon>
        <taxon>Actinopterygii</taxon>
        <taxon>Neopterygii</taxon>
        <taxon>Teleostei</taxon>
        <taxon>Neoteleostei</taxon>
        <taxon>Acanthomorphata</taxon>
        <taxon>Ovalentaria</taxon>
        <taxon>Blenniimorphae</taxon>
        <taxon>Blenniiformes</taxon>
        <taxon>Blennioidei</taxon>
        <taxon>Blenniidae</taxon>
        <taxon>Salariinae</taxon>
        <taxon>Salarias</taxon>
    </lineage>
</organism>
<reference evidence="18" key="3">
    <citation type="submission" date="2025-09" db="UniProtKB">
        <authorList>
            <consortium name="Ensembl"/>
        </authorList>
    </citation>
    <scope>IDENTIFICATION</scope>
</reference>
<dbReference type="InterPro" id="IPR002000">
    <property type="entry name" value="Lysosome-assoc_membr_glycop"/>
</dbReference>
<dbReference type="AlphaFoldDB" id="A0A672GRY3"/>
<keyword evidence="4 12" id="KW-0812">Transmembrane</keyword>
<feature type="compositionally biased region" description="Pro residues" evidence="13">
    <location>
        <begin position="234"/>
        <end position="243"/>
    </location>
</feature>
<dbReference type="GO" id="GO:0031902">
    <property type="term" value="C:late endosome membrane"/>
    <property type="evidence" value="ECO:0007669"/>
    <property type="project" value="TreeGrafter"/>
</dbReference>
<keyword evidence="8 12" id="KW-0472">Membrane</keyword>
<keyword evidence="6" id="KW-0967">Endosome</keyword>
<feature type="transmembrane region" description="Helical" evidence="14">
    <location>
        <begin position="401"/>
        <end position="424"/>
    </location>
</feature>
<keyword evidence="3" id="KW-1003">Cell membrane</keyword>
<evidence type="ECO:0000256" key="15">
    <source>
        <dbReference type="SAM" id="SignalP"/>
    </source>
</evidence>
<evidence type="ECO:0008006" key="20">
    <source>
        <dbReference type="Google" id="ProtNLM"/>
    </source>
</evidence>
<evidence type="ECO:0000256" key="2">
    <source>
        <dbReference type="ARBA" id="ARBA00004530"/>
    </source>
</evidence>
<dbReference type="Gene3D" id="2.40.160.110">
    <property type="match status" value="2"/>
</dbReference>
<keyword evidence="9 12" id="KW-1015">Disulfide bond</keyword>
<evidence type="ECO:0000256" key="8">
    <source>
        <dbReference type="ARBA" id="ARBA00023136"/>
    </source>
</evidence>
<dbReference type="GO" id="GO:0005765">
    <property type="term" value="C:lysosomal membrane"/>
    <property type="evidence" value="ECO:0007669"/>
    <property type="project" value="UniProtKB-SubCell"/>
</dbReference>
<comment type="caution">
    <text evidence="12">Lacks conserved residue(s) required for the propagation of feature annotation.</text>
</comment>
<dbReference type="Pfam" id="PF01299">
    <property type="entry name" value="Lamp2-like_luminal"/>
    <property type="match status" value="2"/>
</dbReference>
<dbReference type="Ensembl" id="ENSSFAT00005022422.1">
    <property type="protein sequence ID" value="ENSSFAP00005021506.1"/>
    <property type="gene ID" value="ENSSFAG00005011237.1"/>
</dbReference>
<keyword evidence="11 12" id="KW-0458">Lysosome</keyword>
<dbReference type="CTD" id="3920"/>
<dbReference type="OMA" id="CHPQTAQ"/>
<dbReference type="InterPro" id="IPR048524">
    <property type="entry name" value="Lamp2-like_TM"/>
</dbReference>
<evidence type="ECO:0000256" key="1">
    <source>
        <dbReference type="ARBA" id="ARBA00004251"/>
    </source>
</evidence>
<keyword evidence="7 14" id="KW-1133">Transmembrane helix</keyword>
<dbReference type="PANTHER" id="PTHR11506:SF6">
    <property type="entry name" value="LYSOSOME-ASSOCIATED MEMBRANE GLYCOPROTEIN 2"/>
    <property type="match status" value="1"/>
</dbReference>
<evidence type="ECO:0000256" key="5">
    <source>
        <dbReference type="ARBA" id="ARBA00022729"/>
    </source>
</evidence>
<evidence type="ECO:0000256" key="14">
    <source>
        <dbReference type="SAM" id="Phobius"/>
    </source>
</evidence>
<feature type="domain" description="Lysosome-associated membrane glycoprotein 2-like luminal" evidence="16">
    <location>
        <begin position="26"/>
        <end position="168"/>
    </location>
</feature>
<dbReference type="Proteomes" id="UP000472267">
    <property type="component" value="Chromosome 2"/>
</dbReference>
<protein>
    <recommendedName>
        <fullName evidence="20">Lysosomal-associated membrane protein 2</fullName>
    </recommendedName>
</protein>
<evidence type="ECO:0000259" key="16">
    <source>
        <dbReference type="Pfam" id="PF01299"/>
    </source>
</evidence>
<dbReference type="GeneID" id="115400471"/>
<name>A0A672GRY3_SALFA</name>
<sequence>MSRNAALVVLIAVGAVFQLSCGTQVSVVKDDKLCLFANLTLRFSVSYEVTGNKSQTVAFELPEKVTSEGSTCDSEKSTLKINFGDGHSFSVNFSASSGSYQADLISFSYNLNDSTVFNNSVSEETATVTFALPVTQVALDTCYSCNSRETIQGESVNMTFWNVLIQAFITNGSKSEDVTSCPADEPTAAPPTPTPAGNGTTAAPPTNATTVAPTPAGNGTTAAPPTNTTSVAPPTTPTPPLPTPKTGNYSVKAPNQTEACLLAKFGLRIGYKQGDKFEEMNFEPTGAQMSGSCGVNSSELMLESGPVTLVFTFINDTKKFRLHTLNVTVKTSSGSVLSEGNASLSLWEAALGSSYMCNKEQNFTISEEFHLSTFEVQVQPFGVKKGLFSTAHECSLDDTSILVPIIVGAALAGLILIVVIAYVIGRRKTYVGYQTL</sequence>
<feature type="compositionally biased region" description="Low complexity" evidence="13">
    <location>
        <begin position="195"/>
        <end position="233"/>
    </location>
</feature>
<dbReference type="PANTHER" id="PTHR11506">
    <property type="entry name" value="LYSOSOME-ASSOCIATED MEMBRANE GLYCOPROTEIN"/>
    <property type="match status" value="1"/>
</dbReference>
<keyword evidence="10" id="KW-0325">Glycoprotein</keyword>
<dbReference type="InParanoid" id="A0A672GRY3"/>
<dbReference type="GO" id="GO:0072594">
    <property type="term" value="P:establishment of protein localization to organelle"/>
    <property type="evidence" value="ECO:0007669"/>
    <property type="project" value="TreeGrafter"/>
</dbReference>
<dbReference type="InterPro" id="IPR048528">
    <property type="entry name" value="Lamp2-like_luminal"/>
</dbReference>
<reference evidence="18" key="1">
    <citation type="submission" date="2019-06" db="EMBL/GenBank/DDBJ databases">
        <authorList>
            <consortium name="Wellcome Sanger Institute Data Sharing"/>
        </authorList>
    </citation>
    <scope>NUCLEOTIDE SEQUENCE [LARGE SCALE GENOMIC DNA]</scope>
</reference>
<keyword evidence="19" id="KW-1185">Reference proteome</keyword>
<dbReference type="PROSITE" id="PS51407">
    <property type="entry name" value="LAMP_3"/>
    <property type="match status" value="1"/>
</dbReference>
<keyword evidence="5 15" id="KW-0732">Signal</keyword>
<evidence type="ECO:0000313" key="19">
    <source>
        <dbReference type="Proteomes" id="UP000472267"/>
    </source>
</evidence>
<feature type="disulfide bond" evidence="12">
    <location>
        <begin position="145"/>
        <end position="181"/>
    </location>
</feature>
<feature type="domain" description="Lysosome-associated membrane glycoprotein 2-like luminal" evidence="16">
    <location>
        <begin position="244"/>
        <end position="384"/>
    </location>
</feature>
<evidence type="ECO:0000256" key="3">
    <source>
        <dbReference type="ARBA" id="ARBA00022475"/>
    </source>
</evidence>
<evidence type="ECO:0000256" key="4">
    <source>
        <dbReference type="ARBA" id="ARBA00022692"/>
    </source>
</evidence>
<accession>A0A672GRY3</accession>
<proteinExistence type="inferred from homology"/>
<evidence type="ECO:0000256" key="10">
    <source>
        <dbReference type="ARBA" id="ARBA00023180"/>
    </source>
</evidence>
<evidence type="ECO:0000256" key="9">
    <source>
        <dbReference type="ARBA" id="ARBA00023157"/>
    </source>
</evidence>
<dbReference type="RefSeq" id="XP_029964229.1">
    <property type="nucleotide sequence ID" value="XM_030108369.1"/>
</dbReference>
<feature type="signal peptide" evidence="15">
    <location>
        <begin position="1"/>
        <end position="22"/>
    </location>
</feature>
<evidence type="ECO:0000313" key="18">
    <source>
        <dbReference type="Ensembl" id="ENSSFAP00005021506.1"/>
    </source>
</evidence>
<feature type="chain" id="PRO_5025401281" description="Lysosomal-associated membrane protein 2" evidence="15">
    <location>
        <begin position="23"/>
        <end position="436"/>
    </location>
</feature>
<comment type="subcellular location">
    <subcellularLocation>
        <location evidence="1">Cell membrane</location>
        <topology evidence="1">Single-pass type I membrane protein</topology>
    </subcellularLocation>
    <subcellularLocation>
        <location evidence="2">Endosome membrane</location>
        <topology evidence="2">Single-pass type I membrane protein</topology>
    </subcellularLocation>
    <subcellularLocation>
        <location evidence="12">Lysosome membrane</location>
        <topology evidence="12">Single-pass type I membrane protein</topology>
    </subcellularLocation>
</comment>
<evidence type="ECO:0000259" key="17">
    <source>
        <dbReference type="Pfam" id="PF21222"/>
    </source>
</evidence>
<gene>
    <name evidence="18" type="primary">lamp2</name>
</gene>
<evidence type="ECO:0000256" key="11">
    <source>
        <dbReference type="ARBA" id="ARBA00023228"/>
    </source>
</evidence>
<dbReference type="Pfam" id="PF21222">
    <property type="entry name" value="Lamp2_2nd"/>
    <property type="match status" value="1"/>
</dbReference>
<reference evidence="18" key="2">
    <citation type="submission" date="2025-08" db="UniProtKB">
        <authorList>
            <consortium name="Ensembl"/>
        </authorList>
    </citation>
    <scope>IDENTIFICATION</scope>
</reference>
<evidence type="ECO:0000256" key="6">
    <source>
        <dbReference type="ARBA" id="ARBA00022753"/>
    </source>
</evidence>
<comment type="similarity">
    <text evidence="12">Belongs to the LAMP family.</text>
</comment>
<dbReference type="FunFam" id="2.40.160.110:FF:000001">
    <property type="entry name" value="lysosome-associated membrane glycoprotein 2 isoform X2"/>
    <property type="match status" value="1"/>
</dbReference>
<evidence type="ECO:0000256" key="7">
    <source>
        <dbReference type="ARBA" id="ARBA00022989"/>
    </source>
</evidence>
<dbReference type="PRINTS" id="PR00336">
    <property type="entry name" value="LYSASSOCTDMP"/>
</dbReference>
<dbReference type="GO" id="GO:0005886">
    <property type="term" value="C:plasma membrane"/>
    <property type="evidence" value="ECO:0007669"/>
    <property type="project" value="UniProtKB-SubCell"/>
</dbReference>